<organism evidence="11 12">
    <name type="scientific">Candidatus Raymondbacteria bacterium RIFOXYD12_FULL_49_13</name>
    <dbReference type="NCBI Taxonomy" id="1817890"/>
    <lineage>
        <taxon>Bacteria</taxon>
        <taxon>Raymondiibacteriota</taxon>
    </lineage>
</organism>
<feature type="active site" description="Proton donor/acceptor" evidence="9">
    <location>
        <position position="136"/>
    </location>
</feature>
<dbReference type="GO" id="GO:0071555">
    <property type="term" value="P:cell wall organization"/>
    <property type="evidence" value="ECO:0007669"/>
    <property type="project" value="UniProtKB-UniRule"/>
</dbReference>
<dbReference type="Proteomes" id="UP000179243">
    <property type="component" value="Unassembled WGS sequence"/>
</dbReference>
<name>A0A1F7FFG5_UNCRA</name>
<evidence type="ECO:0000256" key="2">
    <source>
        <dbReference type="ARBA" id="ARBA00005992"/>
    </source>
</evidence>
<protein>
    <recommendedName>
        <fullName evidence="10">L,D-TPase catalytic domain-containing protein</fullName>
    </recommendedName>
</protein>
<keyword evidence="7 9" id="KW-0573">Peptidoglycan synthesis</keyword>
<feature type="domain" description="L,D-TPase catalytic" evidence="10">
    <location>
        <begin position="24"/>
        <end position="176"/>
    </location>
</feature>
<dbReference type="SUPFAM" id="SSF141523">
    <property type="entry name" value="L,D-transpeptidase catalytic domain-like"/>
    <property type="match status" value="1"/>
</dbReference>
<dbReference type="AlphaFoldDB" id="A0A1F7FFG5"/>
<comment type="similarity">
    <text evidence="2">Belongs to the YkuD family.</text>
</comment>
<evidence type="ECO:0000259" key="10">
    <source>
        <dbReference type="PROSITE" id="PS52029"/>
    </source>
</evidence>
<gene>
    <name evidence="11" type="ORF">A2519_03375</name>
</gene>
<dbReference type="GO" id="GO:0018104">
    <property type="term" value="P:peptidoglycan-protein cross-linking"/>
    <property type="evidence" value="ECO:0007669"/>
    <property type="project" value="TreeGrafter"/>
</dbReference>
<keyword evidence="4" id="KW-0808">Transferase</keyword>
<comment type="pathway">
    <text evidence="1 9">Cell wall biogenesis; peptidoglycan biosynthesis.</text>
</comment>
<evidence type="ECO:0000256" key="8">
    <source>
        <dbReference type="ARBA" id="ARBA00023316"/>
    </source>
</evidence>
<evidence type="ECO:0000256" key="7">
    <source>
        <dbReference type="ARBA" id="ARBA00022984"/>
    </source>
</evidence>
<dbReference type="PANTHER" id="PTHR30582:SF24">
    <property type="entry name" value="L,D-TRANSPEPTIDASE ERFK_SRFK-RELATED"/>
    <property type="match status" value="1"/>
</dbReference>
<dbReference type="InterPro" id="IPR038063">
    <property type="entry name" value="Transpep_catalytic_dom"/>
</dbReference>
<evidence type="ECO:0000256" key="4">
    <source>
        <dbReference type="ARBA" id="ARBA00022679"/>
    </source>
</evidence>
<evidence type="ECO:0000256" key="5">
    <source>
        <dbReference type="ARBA" id="ARBA00022801"/>
    </source>
</evidence>
<evidence type="ECO:0000256" key="1">
    <source>
        <dbReference type="ARBA" id="ARBA00004752"/>
    </source>
</evidence>
<dbReference type="EMBL" id="MFYX01000056">
    <property type="protein sequence ID" value="OGK05450.1"/>
    <property type="molecule type" value="Genomic_DNA"/>
</dbReference>
<evidence type="ECO:0000256" key="6">
    <source>
        <dbReference type="ARBA" id="ARBA00022960"/>
    </source>
</evidence>
<evidence type="ECO:0000256" key="3">
    <source>
        <dbReference type="ARBA" id="ARBA00022676"/>
    </source>
</evidence>
<sequence length="176" mass="19263">MRLSVAAKGAQAVIRRVLRRDGRFFVLVSVADQVLAIVHLGKIAKKYLVSTARAGVGARKNSGKTPPGLHRIKEKIGARAFPGAVFKDRINTGEVWDGSSQFGDLILSRIIRLEGMEKGVNKGGTVDTFSRYIYIHGTNHESTIGKPTSQGCITMRNKDIMDLFKRVKKGDLVAIT</sequence>
<feature type="active site" description="Nucleophile" evidence="9">
    <location>
        <position position="152"/>
    </location>
</feature>
<evidence type="ECO:0000256" key="9">
    <source>
        <dbReference type="PROSITE-ProRule" id="PRU01373"/>
    </source>
</evidence>
<evidence type="ECO:0000313" key="12">
    <source>
        <dbReference type="Proteomes" id="UP000179243"/>
    </source>
</evidence>
<keyword evidence="5" id="KW-0378">Hydrolase</keyword>
<dbReference type="InterPro" id="IPR050979">
    <property type="entry name" value="LD-transpeptidase"/>
</dbReference>
<reference evidence="11 12" key="1">
    <citation type="journal article" date="2016" name="Nat. Commun.">
        <title>Thousands of microbial genomes shed light on interconnected biogeochemical processes in an aquifer system.</title>
        <authorList>
            <person name="Anantharaman K."/>
            <person name="Brown C.T."/>
            <person name="Hug L.A."/>
            <person name="Sharon I."/>
            <person name="Castelle C.J."/>
            <person name="Probst A.J."/>
            <person name="Thomas B.C."/>
            <person name="Singh A."/>
            <person name="Wilkins M.J."/>
            <person name="Karaoz U."/>
            <person name="Brodie E.L."/>
            <person name="Williams K.H."/>
            <person name="Hubbard S.S."/>
            <person name="Banfield J.F."/>
        </authorList>
    </citation>
    <scope>NUCLEOTIDE SEQUENCE [LARGE SCALE GENOMIC DNA]</scope>
</reference>
<accession>A0A1F7FFG5</accession>
<proteinExistence type="inferred from homology"/>
<dbReference type="GO" id="GO:0016757">
    <property type="term" value="F:glycosyltransferase activity"/>
    <property type="evidence" value="ECO:0007669"/>
    <property type="project" value="UniProtKB-KW"/>
</dbReference>
<evidence type="ECO:0000313" key="11">
    <source>
        <dbReference type="EMBL" id="OGK05450.1"/>
    </source>
</evidence>
<dbReference type="CDD" id="cd16913">
    <property type="entry name" value="YkuD_like"/>
    <property type="match status" value="1"/>
</dbReference>
<dbReference type="PROSITE" id="PS52029">
    <property type="entry name" value="LD_TPASE"/>
    <property type="match status" value="1"/>
</dbReference>
<dbReference type="PANTHER" id="PTHR30582">
    <property type="entry name" value="L,D-TRANSPEPTIDASE"/>
    <property type="match status" value="1"/>
</dbReference>
<keyword evidence="6 9" id="KW-0133">Cell shape</keyword>
<dbReference type="InterPro" id="IPR005490">
    <property type="entry name" value="LD_TPept_cat_dom"/>
</dbReference>
<keyword evidence="3" id="KW-0328">Glycosyltransferase</keyword>
<dbReference type="GO" id="GO:0071972">
    <property type="term" value="F:peptidoglycan L,D-transpeptidase activity"/>
    <property type="evidence" value="ECO:0007669"/>
    <property type="project" value="TreeGrafter"/>
</dbReference>
<dbReference type="Pfam" id="PF03734">
    <property type="entry name" value="YkuD"/>
    <property type="match status" value="1"/>
</dbReference>
<dbReference type="GO" id="GO:0008360">
    <property type="term" value="P:regulation of cell shape"/>
    <property type="evidence" value="ECO:0007669"/>
    <property type="project" value="UniProtKB-UniRule"/>
</dbReference>
<keyword evidence="8 9" id="KW-0961">Cell wall biogenesis/degradation</keyword>
<dbReference type="GO" id="GO:0005576">
    <property type="term" value="C:extracellular region"/>
    <property type="evidence" value="ECO:0007669"/>
    <property type="project" value="TreeGrafter"/>
</dbReference>
<dbReference type="Gene3D" id="2.40.440.10">
    <property type="entry name" value="L,D-transpeptidase catalytic domain-like"/>
    <property type="match status" value="1"/>
</dbReference>
<dbReference type="UniPathway" id="UPA00219"/>
<comment type="caution">
    <text evidence="11">The sequence shown here is derived from an EMBL/GenBank/DDBJ whole genome shotgun (WGS) entry which is preliminary data.</text>
</comment>